<dbReference type="GO" id="GO:0015031">
    <property type="term" value="P:protein transport"/>
    <property type="evidence" value="ECO:0007669"/>
    <property type="project" value="UniProtKB-KW"/>
</dbReference>
<evidence type="ECO:0000256" key="5">
    <source>
        <dbReference type="ARBA" id="ARBA00022729"/>
    </source>
</evidence>
<keyword evidence="5 12" id="KW-0732">Signal</keyword>
<keyword evidence="4 12" id="KW-0812">Transmembrane</keyword>
<protein>
    <recommendedName>
        <fullName evidence="12">Membrane protein insertase YidC</fullName>
    </recommendedName>
    <alternativeName>
        <fullName evidence="12">Foldase YidC</fullName>
    </alternativeName>
    <alternativeName>
        <fullName evidence="12">Membrane integrase YidC</fullName>
    </alternativeName>
    <alternativeName>
        <fullName evidence="12">Membrane protein YidC</fullName>
    </alternativeName>
</protein>
<evidence type="ECO:0000256" key="6">
    <source>
        <dbReference type="ARBA" id="ARBA00022927"/>
    </source>
</evidence>
<gene>
    <name evidence="12 14" type="primary">yidC</name>
    <name evidence="14" type="ORF">KHA91_15440</name>
</gene>
<dbReference type="GO" id="GO:0032977">
    <property type="term" value="F:membrane insertase activity"/>
    <property type="evidence" value="ECO:0007669"/>
    <property type="project" value="InterPro"/>
</dbReference>
<dbReference type="CDD" id="cd20070">
    <property type="entry name" value="5TM_YidC_Alb3"/>
    <property type="match status" value="1"/>
</dbReference>
<dbReference type="PANTHER" id="PTHR12428:SF65">
    <property type="entry name" value="CYTOCHROME C OXIDASE ASSEMBLY PROTEIN COX18, MITOCHONDRIAL"/>
    <property type="match status" value="1"/>
</dbReference>
<keyword evidence="15" id="KW-1185">Reference proteome</keyword>
<comment type="caution">
    <text evidence="14">The sequence shown here is derived from an EMBL/GenBank/DDBJ whole genome shotgun (WGS) entry which is preliminary data.</text>
</comment>
<evidence type="ECO:0000256" key="2">
    <source>
        <dbReference type="ARBA" id="ARBA00022448"/>
    </source>
</evidence>
<feature type="transmembrane region" description="Helical" evidence="12">
    <location>
        <begin position="68"/>
        <end position="90"/>
    </location>
</feature>
<keyword evidence="2 12" id="KW-0813">Transport</keyword>
<comment type="subcellular location">
    <subcellularLocation>
        <location evidence="1 12">Cell membrane</location>
        <topology evidence="1 12">Multi-pass membrane protein</topology>
    </subcellularLocation>
</comment>
<accession>A0A942Z4W9</accession>
<keyword evidence="6 12" id="KW-0653">Protein transport</keyword>
<evidence type="ECO:0000256" key="7">
    <source>
        <dbReference type="ARBA" id="ARBA00022989"/>
    </source>
</evidence>
<keyword evidence="8 12" id="KW-0472">Membrane</keyword>
<evidence type="ECO:0000313" key="15">
    <source>
        <dbReference type="Proteomes" id="UP000676456"/>
    </source>
</evidence>
<keyword evidence="9" id="KW-0564">Palmitate</keyword>
<feature type="domain" description="Membrane insertase YidC/Oxa/ALB C-terminal" evidence="13">
    <location>
        <begin position="75"/>
        <end position="261"/>
    </location>
</feature>
<dbReference type="AlphaFoldDB" id="A0A942Z4W9"/>
<dbReference type="EMBL" id="JAGYPN010000003">
    <property type="protein sequence ID" value="MBS4224114.1"/>
    <property type="molecule type" value="Genomic_DNA"/>
</dbReference>
<evidence type="ECO:0000256" key="1">
    <source>
        <dbReference type="ARBA" id="ARBA00004651"/>
    </source>
</evidence>
<organism evidence="14 15">
    <name type="scientific">Lederbergia citrea</name>
    <dbReference type="NCBI Taxonomy" id="2833581"/>
    <lineage>
        <taxon>Bacteria</taxon>
        <taxon>Bacillati</taxon>
        <taxon>Bacillota</taxon>
        <taxon>Bacilli</taxon>
        <taxon>Bacillales</taxon>
        <taxon>Bacillaceae</taxon>
        <taxon>Lederbergia</taxon>
    </lineage>
</organism>
<dbReference type="InterPro" id="IPR028055">
    <property type="entry name" value="YidC/Oxa/ALB_C"/>
</dbReference>
<evidence type="ECO:0000259" key="13">
    <source>
        <dbReference type="Pfam" id="PF02096"/>
    </source>
</evidence>
<feature type="transmembrane region" description="Helical" evidence="12">
    <location>
        <begin position="245"/>
        <end position="265"/>
    </location>
</feature>
<evidence type="ECO:0000256" key="4">
    <source>
        <dbReference type="ARBA" id="ARBA00022692"/>
    </source>
</evidence>
<reference evidence="14 15" key="1">
    <citation type="submission" date="2021-05" db="EMBL/GenBank/DDBJ databases">
        <title>Novel Bacillus species.</title>
        <authorList>
            <person name="Liu G."/>
        </authorList>
    </citation>
    <scope>NUCLEOTIDE SEQUENCE [LARGE SCALE GENOMIC DNA]</scope>
    <source>
        <strain evidence="14 15">FJAT-49682</strain>
    </source>
</reference>
<evidence type="ECO:0000256" key="8">
    <source>
        <dbReference type="ARBA" id="ARBA00023136"/>
    </source>
</evidence>
<proteinExistence type="inferred from homology"/>
<keyword evidence="10 12" id="KW-0143">Chaperone</keyword>
<feature type="transmembrane region" description="Helical" evidence="12">
    <location>
        <begin position="183"/>
        <end position="203"/>
    </location>
</feature>
<dbReference type="HAMAP" id="MF_01811">
    <property type="entry name" value="YidC_type2"/>
    <property type="match status" value="1"/>
</dbReference>
<dbReference type="PANTHER" id="PTHR12428">
    <property type="entry name" value="OXA1"/>
    <property type="match status" value="1"/>
</dbReference>
<evidence type="ECO:0000313" key="14">
    <source>
        <dbReference type="EMBL" id="MBS4224114.1"/>
    </source>
</evidence>
<keyword evidence="11" id="KW-0449">Lipoprotein</keyword>
<evidence type="ECO:0000256" key="11">
    <source>
        <dbReference type="ARBA" id="ARBA00023288"/>
    </source>
</evidence>
<dbReference type="Proteomes" id="UP000676456">
    <property type="component" value="Unassembled WGS sequence"/>
</dbReference>
<dbReference type="InterPro" id="IPR001708">
    <property type="entry name" value="YidC/ALB3/OXA1/COX18"/>
</dbReference>
<evidence type="ECO:0000256" key="9">
    <source>
        <dbReference type="ARBA" id="ARBA00023139"/>
    </source>
</evidence>
<feature type="transmembrane region" description="Helical" evidence="12">
    <location>
        <begin position="150"/>
        <end position="171"/>
    </location>
</feature>
<comment type="function">
    <text evidence="12">Required for the insertion and/or proper folding and/or complex formation of integral membrane proteins into the membrane. Involved in integration of membrane proteins that insert both dependently and independently of the Sec translocase complex, as well as at least some lipoproteins.</text>
</comment>
<evidence type="ECO:0000256" key="3">
    <source>
        <dbReference type="ARBA" id="ARBA00022475"/>
    </source>
</evidence>
<evidence type="ECO:0000256" key="10">
    <source>
        <dbReference type="ARBA" id="ARBA00023186"/>
    </source>
</evidence>
<dbReference type="NCBIfam" id="TIGR03592">
    <property type="entry name" value="yidC_oxa1_cterm"/>
    <property type="match status" value="1"/>
</dbReference>
<dbReference type="PRINTS" id="PR00701">
    <property type="entry name" value="60KDINNERMP"/>
</dbReference>
<keyword evidence="3 12" id="KW-1003">Cell membrane</keyword>
<comment type="similarity">
    <text evidence="12">Belongs to the OXA1/ALB3/YidC family. Type 2 subfamily.</text>
</comment>
<keyword evidence="7 12" id="KW-1133">Transmembrane helix</keyword>
<dbReference type="Pfam" id="PF02096">
    <property type="entry name" value="60KD_IMP"/>
    <property type="match status" value="1"/>
</dbReference>
<dbReference type="GO" id="GO:0051205">
    <property type="term" value="P:protein insertion into membrane"/>
    <property type="evidence" value="ECO:0007669"/>
    <property type="project" value="TreeGrafter"/>
</dbReference>
<sequence length="274" mass="31467">MIRRGRIFLFKNKILNRRVISLKKNTILLTILALTTVMLGGCSGVQNQTGFFYSTFVRPFAWLIHELGTVLGGNFGLALIIITLLIRLVLMPFMLKTYKTQQLMKGNMEKLKPEMAEIQKRSKEAKTPEEKKEIQQEMMLLYQKHNVNPLNMGCLPMLIQMPILMGLYYAIRSSTEISTHSFLWFNLGHTDIAMTIIAGLVYLVQAQVSMATVPEAQKKQMRMMMYISPMMIMFISFSAPAALPLYWVVGGSFLIIQTWIGRKFYQQHPEKAKE</sequence>
<dbReference type="InterPro" id="IPR023060">
    <property type="entry name" value="YidC/YidC1/YidC2_Firmicutes"/>
</dbReference>
<dbReference type="GO" id="GO:0005886">
    <property type="term" value="C:plasma membrane"/>
    <property type="evidence" value="ECO:0007669"/>
    <property type="project" value="UniProtKB-SubCell"/>
</dbReference>
<evidence type="ECO:0000256" key="12">
    <source>
        <dbReference type="HAMAP-Rule" id="MF_01811"/>
    </source>
</evidence>
<name>A0A942Z4W9_9BACI</name>
<dbReference type="InterPro" id="IPR047196">
    <property type="entry name" value="YidC_ALB_C"/>
</dbReference>